<keyword evidence="5" id="KW-0813">Transport</keyword>
<reference evidence="11" key="1">
    <citation type="submission" date="2022-11" db="EMBL/GenBank/DDBJ databases">
        <title>Marilongibacter aestuarii gen. nov., sp. nov., isolated from tidal flat sediment.</title>
        <authorList>
            <person name="Jiayan W."/>
        </authorList>
    </citation>
    <scope>NUCLEOTIDE SEQUENCE</scope>
    <source>
        <strain evidence="11">Z1-6</strain>
    </source>
</reference>
<dbReference type="PANTHER" id="PTHR36122">
    <property type="entry name" value="NICOTINAMIDE RIBOSIDE TRANSPORTER PNUC"/>
    <property type="match status" value="1"/>
</dbReference>
<gene>
    <name evidence="11" type="primary">pnuC</name>
    <name evidence="11" type="ORF">OU798_20720</name>
</gene>
<feature type="transmembrane region" description="Helical" evidence="10">
    <location>
        <begin position="98"/>
        <end position="120"/>
    </location>
</feature>
<evidence type="ECO:0000256" key="3">
    <source>
        <dbReference type="ARBA" id="ARBA00006669"/>
    </source>
</evidence>
<comment type="similarity">
    <text evidence="3">Belongs to the nicotinamide ribonucleoside (NR) uptake permease (TC 4.B.1) family.</text>
</comment>
<evidence type="ECO:0000256" key="9">
    <source>
        <dbReference type="ARBA" id="ARBA00023136"/>
    </source>
</evidence>
<comment type="function">
    <text evidence="1">Required for nicotinamide riboside transport across the inner membrane.</text>
</comment>
<dbReference type="InterPro" id="IPR006419">
    <property type="entry name" value="NMN_transpt_PnuC"/>
</dbReference>
<proteinExistence type="inferred from homology"/>
<dbReference type="AlphaFoldDB" id="A0A9X3FHJ5"/>
<dbReference type="Pfam" id="PF04973">
    <property type="entry name" value="NMN_transporter"/>
    <property type="match status" value="1"/>
</dbReference>
<feature type="transmembrane region" description="Helical" evidence="10">
    <location>
        <begin position="60"/>
        <end position="78"/>
    </location>
</feature>
<comment type="subcellular location">
    <subcellularLocation>
        <location evidence="2">Cell membrane</location>
        <topology evidence="2">Multi-pass membrane protein</topology>
    </subcellularLocation>
</comment>
<dbReference type="RefSeq" id="WP_343335108.1">
    <property type="nucleotide sequence ID" value="NZ_JAPOHD010000063.1"/>
</dbReference>
<protein>
    <recommendedName>
        <fullName evidence="4">Nicotinamide riboside transporter PnuC</fullName>
    </recommendedName>
</protein>
<evidence type="ECO:0000256" key="1">
    <source>
        <dbReference type="ARBA" id="ARBA00002672"/>
    </source>
</evidence>
<comment type="caution">
    <text evidence="11">The sequence shown here is derived from an EMBL/GenBank/DDBJ whole genome shotgun (WGS) entry which is preliminary data.</text>
</comment>
<evidence type="ECO:0000256" key="7">
    <source>
        <dbReference type="ARBA" id="ARBA00022692"/>
    </source>
</evidence>
<evidence type="ECO:0000313" key="12">
    <source>
        <dbReference type="Proteomes" id="UP001145087"/>
    </source>
</evidence>
<dbReference type="GO" id="GO:0034257">
    <property type="term" value="F:nicotinamide riboside transmembrane transporter activity"/>
    <property type="evidence" value="ECO:0007669"/>
    <property type="project" value="InterPro"/>
</dbReference>
<feature type="transmembrane region" description="Helical" evidence="10">
    <location>
        <begin position="6"/>
        <end position="28"/>
    </location>
</feature>
<keyword evidence="12" id="KW-1185">Reference proteome</keyword>
<evidence type="ECO:0000256" key="6">
    <source>
        <dbReference type="ARBA" id="ARBA00022475"/>
    </source>
</evidence>
<keyword evidence="9 10" id="KW-0472">Membrane</keyword>
<feature type="transmembrane region" description="Helical" evidence="10">
    <location>
        <begin position="35"/>
        <end position="54"/>
    </location>
</feature>
<keyword evidence="7 10" id="KW-0812">Transmembrane</keyword>
<feature type="transmembrane region" description="Helical" evidence="10">
    <location>
        <begin position="173"/>
        <end position="191"/>
    </location>
</feature>
<keyword evidence="8 10" id="KW-1133">Transmembrane helix</keyword>
<dbReference type="PANTHER" id="PTHR36122:SF2">
    <property type="entry name" value="NICOTINAMIDE RIBOSIDE TRANSPORTER PNUC"/>
    <property type="match status" value="1"/>
</dbReference>
<evidence type="ECO:0000313" key="11">
    <source>
        <dbReference type="EMBL" id="MCY1722783.1"/>
    </source>
</evidence>
<dbReference type="Proteomes" id="UP001145087">
    <property type="component" value="Unassembled WGS sequence"/>
</dbReference>
<evidence type="ECO:0000256" key="8">
    <source>
        <dbReference type="ARBA" id="ARBA00022989"/>
    </source>
</evidence>
<organism evidence="11 12">
    <name type="scientific">Draconibacterium aestuarii</name>
    <dbReference type="NCBI Taxonomy" id="2998507"/>
    <lineage>
        <taxon>Bacteria</taxon>
        <taxon>Pseudomonadati</taxon>
        <taxon>Bacteroidota</taxon>
        <taxon>Bacteroidia</taxon>
        <taxon>Marinilabiliales</taxon>
        <taxon>Prolixibacteraceae</taxon>
        <taxon>Draconibacterium</taxon>
    </lineage>
</organism>
<evidence type="ECO:0000256" key="4">
    <source>
        <dbReference type="ARBA" id="ARBA00017522"/>
    </source>
</evidence>
<keyword evidence="6" id="KW-1003">Cell membrane</keyword>
<dbReference type="EMBL" id="JAPOHD010000063">
    <property type="protein sequence ID" value="MCY1722783.1"/>
    <property type="molecule type" value="Genomic_DNA"/>
</dbReference>
<accession>A0A9X3FHJ5</accession>
<dbReference type="NCBIfam" id="TIGR01528">
    <property type="entry name" value="NMN_trans_PnuC"/>
    <property type="match status" value="1"/>
</dbReference>
<evidence type="ECO:0000256" key="10">
    <source>
        <dbReference type="SAM" id="Phobius"/>
    </source>
</evidence>
<dbReference type="GO" id="GO:0005886">
    <property type="term" value="C:plasma membrane"/>
    <property type="evidence" value="ECO:0007669"/>
    <property type="project" value="UniProtKB-SubCell"/>
</dbReference>
<evidence type="ECO:0000256" key="2">
    <source>
        <dbReference type="ARBA" id="ARBA00004651"/>
    </source>
</evidence>
<name>A0A9X3FHJ5_9BACT</name>
<sequence>MTDLILEWLLSNNIELLGAILGILYIIFSIRQNILTWPTGLLTSALYVAVFFKSKLYADMGLQVYYVAISLYGWYFWIKGNKPQNSQKVPVKKTSKVLWAKLSLTSLVLYVIILYVLLNWTNSDVPHMDAMTTALSIVATWMLARKYIEHWLFWIFIDAFSAGLYVYKGLWPTVILFTVYTVMAALGYTEWQKDLKSNEPKKNNVSDWD</sequence>
<evidence type="ECO:0000256" key="5">
    <source>
        <dbReference type="ARBA" id="ARBA00022448"/>
    </source>
</evidence>